<dbReference type="KEGG" id="mphi:EG856_01120"/>
<protein>
    <submittedName>
        <fullName evidence="1">Uncharacterized protein</fullName>
    </submittedName>
</protein>
<dbReference type="Proteomes" id="UP000289326">
    <property type="component" value="Chromosome"/>
</dbReference>
<reference evidence="1 2" key="1">
    <citation type="submission" date="2019-01" db="EMBL/GenBank/DDBJ databases">
        <title>Complete sequence and annotation of the Mycoplasma phocirhinis strain 852T genome.</title>
        <authorList>
            <person name="Frasca S.Jr."/>
            <person name="Kutish G.F."/>
            <person name="Castellanos Gell J."/>
            <person name="Michaels D.L."/>
            <person name="Brown D.R."/>
        </authorList>
    </citation>
    <scope>NUCLEOTIDE SEQUENCE [LARGE SCALE GENOMIC DNA]</scope>
    <source>
        <strain evidence="1 2">852</strain>
    </source>
</reference>
<accession>A0A4P6MT77</accession>
<organism evidence="1 2">
    <name type="scientific">Mycoplasmopsis phocirhinis</name>
    <dbReference type="NCBI Taxonomy" id="142650"/>
    <lineage>
        <taxon>Bacteria</taxon>
        <taxon>Bacillati</taxon>
        <taxon>Mycoplasmatota</taxon>
        <taxon>Mycoplasmoidales</taxon>
        <taxon>Metamycoplasmataceae</taxon>
        <taxon>Mycoplasmopsis</taxon>
    </lineage>
</organism>
<gene>
    <name evidence="1" type="ORF">EG856_01120</name>
</gene>
<evidence type="ECO:0000313" key="2">
    <source>
        <dbReference type="Proteomes" id="UP000289326"/>
    </source>
</evidence>
<proteinExistence type="predicted"/>
<evidence type="ECO:0000313" key="1">
    <source>
        <dbReference type="EMBL" id="QBF34527.1"/>
    </source>
</evidence>
<keyword evidence="2" id="KW-1185">Reference proteome</keyword>
<dbReference type="EMBL" id="CP034841">
    <property type="protein sequence ID" value="QBF34527.1"/>
    <property type="molecule type" value="Genomic_DNA"/>
</dbReference>
<name>A0A4P6MT77_9BACT</name>
<sequence length="83" mass="10140">MNLKLIITRSEAENFNVFFDKYKNSLFSRDEENYFFQSHYKLEKEKLNINLKILNFDDIEVIEKLLNTTLTITFNKLKKYKYS</sequence>
<dbReference type="RefSeq" id="WP_130429305.1">
    <property type="nucleotide sequence ID" value="NZ_CP034841.1"/>
</dbReference>
<dbReference type="AlphaFoldDB" id="A0A4P6MT77"/>